<evidence type="ECO:0000313" key="3">
    <source>
        <dbReference type="EMBL" id="NWC33706.1"/>
    </source>
</evidence>
<dbReference type="SFLD" id="SFLDG00358">
    <property type="entry name" value="Main_(cytGST)"/>
    <property type="match status" value="1"/>
</dbReference>
<dbReference type="GO" id="GO:0016740">
    <property type="term" value="F:transferase activity"/>
    <property type="evidence" value="ECO:0007669"/>
    <property type="project" value="UniProtKB-KW"/>
</dbReference>
<dbReference type="Proteomes" id="UP000520592">
    <property type="component" value="Unassembled WGS sequence"/>
</dbReference>
<gene>
    <name evidence="3" type="ORF">HX876_14995</name>
</gene>
<dbReference type="RefSeq" id="WP_177061878.1">
    <property type="nucleotide sequence ID" value="NZ_JACAPS010000043.1"/>
</dbReference>
<dbReference type="PROSITE" id="PS50405">
    <property type="entry name" value="GST_CTER"/>
    <property type="match status" value="1"/>
</dbReference>
<dbReference type="InterPro" id="IPR036282">
    <property type="entry name" value="Glutathione-S-Trfase_C_sf"/>
</dbReference>
<evidence type="ECO:0000259" key="1">
    <source>
        <dbReference type="PROSITE" id="PS50404"/>
    </source>
</evidence>
<dbReference type="InterPro" id="IPR036249">
    <property type="entry name" value="Thioredoxin-like_sf"/>
</dbReference>
<accession>A0A7Y7YD60</accession>
<comment type="caution">
    <text evidence="3">The sequence shown here is derived from an EMBL/GenBank/DDBJ whole genome shotgun (WGS) entry which is preliminary data.</text>
</comment>
<dbReference type="PANTHER" id="PTHR44051:SF2">
    <property type="entry name" value="HYPOTHETICAL GLUTATHIONE S-TRANSFERASE LIKE PROTEIN"/>
    <property type="match status" value="1"/>
</dbReference>
<dbReference type="PANTHER" id="PTHR44051">
    <property type="entry name" value="GLUTATHIONE S-TRANSFERASE-RELATED"/>
    <property type="match status" value="1"/>
</dbReference>
<dbReference type="CDD" id="cd03178">
    <property type="entry name" value="GST_C_Ure2p_like"/>
    <property type="match status" value="1"/>
</dbReference>
<dbReference type="SFLD" id="SFLDG01151">
    <property type="entry name" value="Main.2:_Nu-like"/>
    <property type="match status" value="1"/>
</dbReference>
<dbReference type="SUPFAM" id="SSF47616">
    <property type="entry name" value="GST C-terminal domain-like"/>
    <property type="match status" value="1"/>
</dbReference>
<proteinExistence type="predicted"/>
<protein>
    <submittedName>
        <fullName evidence="3">Glutathione S-transferase N-terminal domain-containing protein</fullName>
    </submittedName>
</protein>
<dbReference type="Pfam" id="PF00043">
    <property type="entry name" value="GST_C"/>
    <property type="match status" value="1"/>
</dbReference>
<dbReference type="Gene3D" id="1.20.1050.10">
    <property type="match status" value="1"/>
</dbReference>
<reference evidence="3 4" key="1">
    <citation type="submission" date="2020-04" db="EMBL/GenBank/DDBJ databases">
        <title>Molecular characterization of pseudomonads from Agaricus bisporus reveal novel blotch 2 pathogens in Western Europe.</title>
        <authorList>
            <person name="Taparia T."/>
            <person name="Krijger M."/>
            <person name="Haynes E."/>
            <person name="Elpinstone J.G."/>
            <person name="Noble R."/>
            <person name="Van Der Wolf J."/>
        </authorList>
    </citation>
    <scope>NUCLEOTIDE SEQUENCE [LARGE SCALE GENOMIC DNA]</scope>
    <source>
        <strain evidence="3 4">IPO3737</strain>
    </source>
</reference>
<dbReference type="InterPro" id="IPR040079">
    <property type="entry name" value="Glutathione_S-Trfase"/>
</dbReference>
<feature type="domain" description="GST C-terminal" evidence="2">
    <location>
        <begin position="89"/>
        <end position="212"/>
    </location>
</feature>
<dbReference type="Gene3D" id="3.40.30.10">
    <property type="entry name" value="Glutaredoxin"/>
    <property type="match status" value="1"/>
</dbReference>
<dbReference type="InterPro" id="IPR004046">
    <property type="entry name" value="GST_C"/>
</dbReference>
<feature type="domain" description="GST N-terminal" evidence="1">
    <location>
        <begin position="1"/>
        <end position="86"/>
    </location>
</feature>
<keyword evidence="3" id="KW-0808">Transferase</keyword>
<dbReference type="Pfam" id="PF13409">
    <property type="entry name" value="GST_N_2"/>
    <property type="match status" value="1"/>
</dbReference>
<dbReference type="InterPro" id="IPR010987">
    <property type="entry name" value="Glutathione-S-Trfase_C-like"/>
</dbReference>
<dbReference type="AlphaFoldDB" id="A0A7Y7YD60"/>
<dbReference type="PROSITE" id="PS50404">
    <property type="entry name" value="GST_NTER"/>
    <property type="match status" value="1"/>
</dbReference>
<evidence type="ECO:0000259" key="2">
    <source>
        <dbReference type="PROSITE" id="PS50405"/>
    </source>
</evidence>
<dbReference type="CDD" id="cd03048">
    <property type="entry name" value="GST_N_Ure2p_like"/>
    <property type="match status" value="1"/>
</dbReference>
<dbReference type="SFLD" id="SFLDS00019">
    <property type="entry name" value="Glutathione_Transferase_(cytos"/>
    <property type="match status" value="1"/>
</dbReference>
<dbReference type="SUPFAM" id="SSF52833">
    <property type="entry name" value="Thioredoxin-like"/>
    <property type="match status" value="1"/>
</dbReference>
<organism evidence="3 4">
    <name type="scientific">Pseudomonas gingeri</name>
    <dbReference type="NCBI Taxonomy" id="117681"/>
    <lineage>
        <taxon>Bacteria</taxon>
        <taxon>Pseudomonadati</taxon>
        <taxon>Pseudomonadota</taxon>
        <taxon>Gammaproteobacteria</taxon>
        <taxon>Pseudomonadales</taxon>
        <taxon>Pseudomonadaceae</taxon>
        <taxon>Pseudomonas</taxon>
    </lineage>
</organism>
<sequence>MLQVLAFATPNSLKVPIALEEMGLEYELRAINVRQGEQKSPEFIAINPNARVPVLIDPEGANGQPLVLTESAAILVYLAEKHGRLLPADAETRARIFEQLFFHASTLGPAFGHAGFFLKHAPEPLPVAIARFHGEARRALSVLNGVLARSEFVAGHEFSIADIAHFGWMWRREFADVDFSASPHVQRWHETVSARPAVIRAIERVNALVPQA</sequence>
<evidence type="ECO:0000313" key="4">
    <source>
        <dbReference type="Proteomes" id="UP000520592"/>
    </source>
</evidence>
<dbReference type="EMBL" id="JACAQD010000016">
    <property type="protein sequence ID" value="NWC33706.1"/>
    <property type="molecule type" value="Genomic_DNA"/>
</dbReference>
<name>A0A7Y7YD60_9PSED</name>
<dbReference type="InterPro" id="IPR004045">
    <property type="entry name" value="Glutathione_S-Trfase_N"/>
</dbReference>